<sequence>MWVEPRSVSVLIRDACVWCTSLTPLCAVTHSGSNVLSPGPAHSVSDSAMWTDSSPLSSSSFCLVLCCSVSSGSVVSVSRLRQSSACIILLLKGVQKCSSSLR</sequence>
<reference evidence="1" key="2">
    <citation type="journal article" date="2015" name="Fish Shellfish Immunol.">
        <title>Early steps in the European eel (Anguilla anguilla)-Vibrio vulnificus interaction in the gills: Role of the RtxA13 toxin.</title>
        <authorList>
            <person name="Callol A."/>
            <person name="Pajuelo D."/>
            <person name="Ebbesson L."/>
            <person name="Teles M."/>
            <person name="MacKenzie S."/>
            <person name="Amaro C."/>
        </authorList>
    </citation>
    <scope>NUCLEOTIDE SEQUENCE</scope>
</reference>
<accession>A0A0E9WRR2</accession>
<dbReference type="AlphaFoldDB" id="A0A0E9WRR2"/>
<name>A0A0E9WRR2_ANGAN</name>
<reference evidence="1" key="1">
    <citation type="submission" date="2014-11" db="EMBL/GenBank/DDBJ databases">
        <authorList>
            <person name="Amaro Gonzalez C."/>
        </authorList>
    </citation>
    <scope>NUCLEOTIDE SEQUENCE</scope>
</reference>
<evidence type="ECO:0000313" key="1">
    <source>
        <dbReference type="EMBL" id="JAH93067.1"/>
    </source>
</evidence>
<organism evidence="1">
    <name type="scientific">Anguilla anguilla</name>
    <name type="common">European freshwater eel</name>
    <name type="synonym">Muraena anguilla</name>
    <dbReference type="NCBI Taxonomy" id="7936"/>
    <lineage>
        <taxon>Eukaryota</taxon>
        <taxon>Metazoa</taxon>
        <taxon>Chordata</taxon>
        <taxon>Craniata</taxon>
        <taxon>Vertebrata</taxon>
        <taxon>Euteleostomi</taxon>
        <taxon>Actinopterygii</taxon>
        <taxon>Neopterygii</taxon>
        <taxon>Teleostei</taxon>
        <taxon>Anguilliformes</taxon>
        <taxon>Anguillidae</taxon>
        <taxon>Anguilla</taxon>
    </lineage>
</organism>
<proteinExistence type="predicted"/>
<protein>
    <submittedName>
        <fullName evidence="1">Uncharacterized protein</fullName>
    </submittedName>
</protein>
<dbReference type="EMBL" id="GBXM01015510">
    <property type="protein sequence ID" value="JAH93067.1"/>
    <property type="molecule type" value="Transcribed_RNA"/>
</dbReference>